<evidence type="ECO:0000256" key="4">
    <source>
        <dbReference type="ARBA" id="ARBA00023136"/>
    </source>
</evidence>
<keyword evidence="2 5" id="KW-0812">Transmembrane</keyword>
<dbReference type="VEuPathDB" id="VectorBase:CSON006347"/>
<sequence length="718" mass="79328">MTCSRALRIYETINCSRCDLRDNTINMNEIGKVPHNRLIKTISSILVYDQSCNEDYWQRTKMDPKKTLSVPNLDKGSYSLHGVSQTSLNIAKEIPGFRGSNDFILTENRRVSIIDTAKDTGHWFQRKSRQIFRKKMLFKRVPILNWLPKYRMDDAVGDLIAGITVGLTVIPQALAYSGIAGLDAQYGLYGSFLGCFIYILLGSDKNIPMGPTAIASLLTFQIARGSWEKAVLLCFLSGIIELLMGLFGLGFLIDFVSGPVGSGFTSAVSLIILTSQVKDLFGINAKGNTFVEIWASIFKDIHNIRVGDTVMGCSCIVVLLFMRKFSSIKIGPKEDTQKSWFQKLFNKSMWLIATARNAIIVVATGLISYFMIQNGHGDVLKIIGDIPAGLPTFQPPPFSIPEVKNETTGEIIQEYESFIDMVSFIGSGIIVIPLIALLENMAICKAFANGKPIDATQELIAIGIANIANSFCLGYPGNGALSRGAVNNASGVRTPFGSLYTGILVILALLFFTPYFTFIPKAALGAVIISAVIFMIEFNVITPMWRSKRSDLIPGIACFLACLILPLEIGILVGIGVNMVFVLYHAARPKIHMEKRCTSKATKYLLITPDRCLIFPSVDYVRNLINKQGIRLQTPVVIDCTHIYGADYTAAKAIEVLLQDFESRNQPIFFLNLKPSVANVFEGAELDFHVFYTYEILEQAIDDTKCDSNISSTLQLPC</sequence>
<dbReference type="Pfam" id="PF01740">
    <property type="entry name" value="STAS"/>
    <property type="match status" value="1"/>
</dbReference>
<dbReference type="EMBL" id="UFQS01002399">
    <property type="protein sequence ID" value="SSX13948.1"/>
    <property type="molecule type" value="Genomic_DNA"/>
</dbReference>
<dbReference type="AlphaFoldDB" id="A0A336MYE0"/>
<feature type="transmembrane region" description="Helical" evidence="5">
    <location>
        <begin position="459"/>
        <end position="477"/>
    </location>
</feature>
<evidence type="ECO:0000256" key="1">
    <source>
        <dbReference type="ARBA" id="ARBA00004141"/>
    </source>
</evidence>
<dbReference type="InterPro" id="IPR002645">
    <property type="entry name" value="STAS_dom"/>
</dbReference>
<reference evidence="8" key="2">
    <citation type="submission" date="2018-07" db="EMBL/GenBank/DDBJ databases">
        <authorList>
            <person name="Quirk P.G."/>
            <person name="Krulwich T.A."/>
        </authorList>
    </citation>
    <scope>NUCLEOTIDE SEQUENCE</scope>
</reference>
<dbReference type="InterPro" id="IPR036513">
    <property type="entry name" value="STAS_dom_sf"/>
</dbReference>
<feature type="transmembrane region" description="Helical" evidence="5">
    <location>
        <begin position="159"/>
        <end position="178"/>
    </location>
</feature>
<dbReference type="PROSITE" id="PS50801">
    <property type="entry name" value="STAS"/>
    <property type="match status" value="1"/>
</dbReference>
<dbReference type="InterPro" id="IPR001902">
    <property type="entry name" value="SLC26A/SulP_fam"/>
</dbReference>
<dbReference type="GO" id="GO:0055085">
    <property type="term" value="P:transmembrane transport"/>
    <property type="evidence" value="ECO:0007669"/>
    <property type="project" value="InterPro"/>
</dbReference>
<accession>A0A336MYE0</accession>
<feature type="transmembrane region" description="Helical" evidence="5">
    <location>
        <begin position="304"/>
        <end position="322"/>
    </location>
</feature>
<feature type="transmembrane region" description="Helical" evidence="5">
    <location>
        <begin position="523"/>
        <end position="541"/>
    </location>
</feature>
<evidence type="ECO:0000313" key="7">
    <source>
        <dbReference type="EMBL" id="SSX13948.1"/>
    </source>
</evidence>
<organism evidence="8">
    <name type="scientific">Culicoides sonorensis</name>
    <name type="common">Biting midge</name>
    <dbReference type="NCBI Taxonomy" id="179676"/>
    <lineage>
        <taxon>Eukaryota</taxon>
        <taxon>Metazoa</taxon>
        <taxon>Ecdysozoa</taxon>
        <taxon>Arthropoda</taxon>
        <taxon>Hexapoda</taxon>
        <taxon>Insecta</taxon>
        <taxon>Pterygota</taxon>
        <taxon>Neoptera</taxon>
        <taxon>Endopterygota</taxon>
        <taxon>Diptera</taxon>
        <taxon>Nematocera</taxon>
        <taxon>Chironomoidea</taxon>
        <taxon>Ceratopogonidae</taxon>
        <taxon>Ceratopogoninae</taxon>
        <taxon>Culicoides</taxon>
        <taxon>Monoculicoides</taxon>
    </lineage>
</organism>
<feature type="transmembrane region" description="Helical" evidence="5">
    <location>
        <begin position="230"/>
        <end position="253"/>
    </location>
</feature>
<dbReference type="InterPro" id="IPR011547">
    <property type="entry name" value="SLC26A/SulP_dom"/>
</dbReference>
<reference evidence="7" key="1">
    <citation type="submission" date="2018-04" db="EMBL/GenBank/DDBJ databases">
        <authorList>
            <person name="Go L.Y."/>
            <person name="Mitchell J.A."/>
        </authorList>
    </citation>
    <scope>NUCLEOTIDE SEQUENCE</scope>
    <source>
        <tissue evidence="7">Whole organism</tissue>
    </source>
</reference>
<evidence type="ECO:0000256" key="3">
    <source>
        <dbReference type="ARBA" id="ARBA00022989"/>
    </source>
</evidence>
<dbReference type="Gene3D" id="3.30.750.24">
    <property type="entry name" value="STAS domain"/>
    <property type="match status" value="1"/>
</dbReference>
<protein>
    <submittedName>
        <fullName evidence="8">CSON006347 protein</fullName>
    </submittedName>
</protein>
<comment type="subcellular location">
    <subcellularLocation>
        <location evidence="1">Membrane</location>
        <topology evidence="1">Multi-pass membrane protein</topology>
    </subcellularLocation>
</comment>
<dbReference type="CDD" id="cd07042">
    <property type="entry name" value="STAS_SulP_like_sulfate_transporter"/>
    <property type="match status" value="1"/>
</dbReference>
<dbReference type="SUPFAM" id="SSF52091">
    <property type="entry name" value="SpoIIaa-like"/>
    <property type="match status" value="1"/>
</dbReference>
<feature type="domain" description="STAS" evidence="6">
    <location>
        <begin position="613"/>
        <end position="704"/>
    </location>
</feature>
<evidence type="ECO:0000259" key="6">
    <source>
        <dbReference type="PROSITE" id="PS50801"/>
    </source>
</evidence>
<dbReference type="GO" id="GO:0016020">
    <property type="term" value="C:membrane"/>
    <property type="evidence" value="ECO:0007669"/>
    <property type="project" value="UniProtKB-SubCell"/>
</dbReference>
<dbReference type="EMBL" id="UFQT01002399">
    <property type="protein sequence ID" value="SSX33367.1"/>
    <property type="molecule type" value="Genomic_DNA"/>
</dbReference>
<evidence type="ECO:0000313" key="8">
    <source>
        <dbReference type="EMBL" id="SSX33367.1"/>
    </source>
</evidence>
<feature type="transmembrane region" description="Helical" evidence="5">
    <location>
        <begin position="349"/>
        <end position="372"/>
    </location>
</feature>
<dbReference type="PANTHER" id="PTHR11814">
    <property type="entry name" value="SULFATE TRANSPORTER"/>
    <property type="match status" value="1"/>
</dbReference>
<keyword evidence="4 5" id="KW-0472">Membrane</keyword>
<dbReference type="Pfam" id="PF00916">
    <property type="entry name" value="Sulfate_transp"/>
    <property type="match status" value="1"/>
</dbReference>
<name>A0A336MYE0_CULSO</name>
<feature type="transmembrane region" description="Helical" evidence="5">
    <location>
        <begin position="184"/>
        <end position="201"/>
    </location>
</feature>
<feature type="transmembrane region" description="Helical" evidence="5">
    <location>
        <begin position="553"/>
        <end position="586"/>
    </location>
</feature>
<feature type="transmembrane region" description="Helical" evidence="5">
    <location>
        <begin position="418"/>
        <end position="438"/>
    </location>
</feature>
<feature type="transmembrane region" description="Helical" evidence="5">
    <location>
        <begin position="497"/>
        <end position="516"/>
    </location>
</feature>
<evidence type="ECO:0000256" key="2">
    <source>
        <dbReference type="ARBA" id="ARBA00022692"/>
    </source>
</evidence>
<gene>
    <name evidence="8" type="primary">CSON006347</name>
</gene>
<proteinExistence type="predicted"/>
<evidence type="ECO:0000256" key="5">
    <source>
        <dbReference type="SAM" id="Phobius"/>
    </source>
</evidence>
<keyword evidence="3 5" id="KW-1133">Transmembrane helix</keyword>